<dbReference type="InterPro" id="IPR051268">
    <property type="entry name" value="Type-I_R_enzyme_R_subunit"/>
</dbReference>
<gene>
    <name evidence="2" type="ORF">A1356_22685</name>
</gene>
<sequence>MDTVLPRPEGLPYSGDAKRLAYIYARARNRYKDTPVLGKDIGAKVRKLIDDHVISLGIDPKIPPIQLSDAEFDMHVARAANDRAKASEMEHAIRSHIRKHTDEDPVLYRKLSERLNDILKNLGEQWNEVIAQLQKIIDELRTGKAGMADAPSDLPEHCAPFLRTVLDVVCAGQTPTATELLRLKDVTVELVNLLVDELKANPKIWSPSKMPDQENLRDGVLFEHLMRLRPPLVDTDKAGVLADKLMEQARANHDKLVQV</sequence>
<evidence type="ECO:0000313" key="3">
    <source>
        <dbReference type="Proteomes" id="UP000077734"/>
    </source>
</evidence>
<proteinExistence type="predicted"/>
<accession>A0AA91I782</accession>
<protein>
    <submittedName>
        <fullName evidence="2">Uncharacterized protein</fullName>
    </submittedName>
</protein>
<dbReference type="GO" id="GO:0009307">
    <property type="term" value="P:DNA restriction-modification system"/>
    <property type="evidence" value="ECO:0007669"/>
    <property type="project" value="UniProtKB-KW"/>
</dbReference>
<dbReference type="EMBL" id="LUUL01000020">
    <property type="protein sequence ID" value="OAI29974.1"/>
    <property type="molecule type" value="Genomic_DNA"/>
</dbReference>
<keyword evidence="1" id="KW-0680">Restriction system</keyword>
<reference evidence="2 3" key="1">
    <citation type="submission" date="2016-03" db="EMBL/GenBank/DDBJ databases">
        <authorList>
            <person name="Heylen K."/>
            <person name="De Vos P."/>
            <person name="Vekeman B."/>
        </authorList>
    </citation>
    <scope>NUCLEOTIDE SEQUENCE [LARGE SCALE GENOMIC DNA]</scope>
    <source>
        <strain evidence="2 3">R-49807</strain>
    </source>
</reference>
<dbReference type="PANTHER" id="PTHR30195">
    <property type="entry name" value="TYPE I SITE-SPECIFIC DEOXYRIBONUCLEASE PROTEIN SUBUNIT M AND R"/>
    <property type="match status" value="1"/>
</dbReference>
<dbReference type="PANTHER" id="PTHR30195:SF15">
    <property type="entry name" value="TYPE I RESTRICTION ENZYME HINDI ENDONUCLEASE SUBUNIT"/>
    <property type="match status" value="1"/>
</dbReference>
<name>A0AA91I782_9GAMM</name>
<comment type="caution">
    <text evidence="2">The sequence shown here is derived from an EMBL/GenBank/DDBJ whole genome shotgun (WGS) entry which is preliminary data.</text>
</comment>
<keyword evidence="3" id="KW-1185">Reference proteome</keyword>
<evidence type="ECO:0000313" key="2">
    <source>
        <dbReference type="EMBL" id="OAI29974.1"/>
    </source>
</evidence>
<organism evidence="2 3">
    <name type="scientific">Methylomonas koyamae</name>
    <dbReference type="NCBI Taxonomy" id="702114"/>
    <lineage>
        <taxon>Bacteria</taxon>
        <taxon>Pseudomonadati</taxon>
        <taxon>Pseudomonadota</taxon>
        <taxon>Gammaproteobacteria</taxon>
        <taxon>Methylococcales</taxon>
        <taxon>Methylococcaceae</taxon>
        <taxon>Methylomonas</taxon>
    </lineage>
</organism>
<dbReference type="Proteomes" id="UP000077734">
    <property type="component" value="Unassembled WGS sequence"/>
</dbReference>
<evidence type="ECO:0000256" key="1">
    <source>
        <dbReference type="ARBA" id="ARBA00022747"/>
    </source>
</evidence>
<dbReference type="AlphaFoldDB" id="A0AA91I782"/>